<dbReference type="GO" id="GO:0008270">
    <property type="term" value="F:zinc ion binding"/>
    <property type="evidence" value="ECO:0007669"/>
    <property type="project" value="UniProtKB-KW"/>
</dbReference>
<protein>
    <submittedName>
        <fullName evidence="15">Protein tramtrack, alpha isoform</fullName>
    </submittedName>
</protein>
<evidence type="ECO:0000313" key="16">
    <source>
        <dbReference type="Proteomes" id="UP000324222"/>
    </source>
</evidence>
<dbReference type="InterPro" id="IPR000210">
    <property type="entry name" value="BTB/POZ_dom"/>
</dbReference>
<evidence type="ECO:0000256" key="7">
    <source>
        <dbReference type="ARBA" id="ARBA00023015"/>
    </source>
</evidence>
<feature type="domain" description="C2H2-type" evidence="14">
    <location>
        <begin position="224"/>
        <end position="251"/>
    </location>
</feature>
<feature type="domain" description="C2H2-type" evidence="14">
    <location>
        <begin position="280"/>
        <end position="307"/>
    </location>
</feature>
<keyword evidence="16" id="KW-1185">Reference proteome</keyword>
<dbReference type="GO" id="GO:0005634">
    <property type="term" value="C:nucleus"/>
    <property type="evidence" value="ECO:0007669"/>
    <property type="project" value="UniProtKB-SubCell"/>
</dbReference>
<dbReference type="OrthoDB" id="10261408at2759"/>
<dbReference type="PANTHER" id="PTHR24394">
    <property type="entry name" value="ZINC FINGER PROTEIN"/>
    <property type="match status" value="1"/>
</dbReference>
<feature type="region of interest" description="Disordered" evidence="12">
    <location>
        <begin position="123"/>
        <end position="203"/>
    </location>
</feature>
<comment type="caution">
    <text evidence="15">The sequence shown here is derived from an EMBL/GenBank/DDBJ whole genome shotgun (WGS) entry which is preliminary data.</text>
</comment>
<evidence type="ECO:0000313" key="15">
    <source>
        <dbReference type="EMBL" id="MPC22319.1"/>
    </source>
</evidence>
<dbReference type="CDD" id="cd18315">
    <property type="entry name" value="BTB_POZ_BAB-like"/>
    <property type="match status" value="1"/>
</dbReference>
<evidence type="ECO:0000256" key="6">
    <source>
        <dbReference type="ARBA" id="ARBA00022833"/>
    </source>
</evidence>
<dbReference type="Gene3D" id="3.30.710.10">
    <property type="entry name" value="Potassium Channel Kv1.1, Chain A"/>
    <property type="match status" value="1"/>
</dbReference>
<dbReference type="SUPFAM" id="SSF57667">
    <property type="entry name" value="beta-beta-alpha zinc fingers"/>
    <property type="match status" value="2"/>
</dbReference>
<reference evidence="15 16" key="1">
    <citation type="submission" date="2019-05" db="EMBL/GenBank/DDBJ databases">
        <title>Another draft genome of Portunus trituberculatus and its Hox gene families provides insights of decapod evolution.</title>
        <authorList>
            <person name="Jeong J.-H."/>
            <person name="Song I."/>
            <person name="Kim S."/>
            <person name="Choi T."/>
            <person name="Kim D."/>
            <person name="Ryu S."/>
            <person name="Kim W."/>
        </authorList>
    </citation>
    <scope>NUCLEOTIDE SEQUENCE [LARGE SCALE GENOMIC DNA]</scope>
    <source>
        <tissue evidence="15">Muscle</tissue>
    </source>
</reference>
<keyword evidence="7" id="KW-0805">Transcription regulation</keyword>
<dbReference type="SMART" id="SM00355">
    <property type="entry name" value="ZnF_C2H2"/>
    <property type="match status" value="3"/>
</dbReference>
<evidence type="ECO:0000256" key="11">
    <source>
        <dbReference type="PROSITE-ProRule" id="PRU00042"/>
    </source>
</evidence>
<feature type="compositionally biased region" description="Low complexity" evidence="12">
    <location>
        <begin position="126"/>
        <end position="141"/>
    </location>
</feature>
<keyword evidence="8" id="KW-0238">DNA-binding</keyword>
<keyword evidence="5 11" id="KW-0863">Zinc-finger</keyword>
<feature type="region of interest" description="Disordered" evidence="12">
    <location>
        <begin position="310"/>
        <end position="379"/>
    </location>
</feature>
<comment type="subcellular location">
    <subcellularLocation>
        <location evidence="1">Nucleus</location>
    </subcellularLocation>
</comment>
<dbReference type="Pfam" id="PF00096">
    <property type="entry name" value="zf-C2H2"/>
    <property type="match status" value="3"/>
</dbReference>
<dbReference type="InterPro" id="IPR036236">
    <property type="entry name" value="Znf_C2H2_sf"/>
</dbReference>
<keyword evidence="3" id="KW-0479">Metal-binding</keyword>
<evidence type="ECO:0000256" key="8">
    <source>
        <dbReference type="ARBA" id="ARBA00023125"/>
    </source>
</evidence>
<comment type="similarity">
    <text evidence="2">Belongs to the krueppel C2H2-type zinc-finger protein family.</text>
</comment>
<feature type="compositionally biased region" description="Basic and acidic residues" evidence="12">
    <location>
        <begin position="178"/>
        <end position="193"/>
    </location>
</feature>
<evidence type="ECO:0000259" key="13">
    <source>
        <dbReference type="PROSITE" id="PS50097"/>
    </source>
</evidence>
<dbReference type="PROSITE" id="PS00028">
    <property type="entry name" value="ZINC_FINGER_C2H2_1"/>
    <property type="match status" value="3"/>
</dbReference>
<sequence>MGESVPDTQLHLRWHSHTTTFTSMLSELHHGRAYTDVSLVCDGGIVRAHRAVLSLCSPYLAVVLSACPDTDAPLLLPEVPVQDVLYLVSFIYRGQVDVHQQHIASFLRTAKHLHVLGLEEGDRLVDSPSKSDASSSTSGSEAGDDINTQQFINGNNNNENEEDEAEEEEEEEEEEEMSEHTDIKPELTVKEEPAETAEATADVSSDGRIDLNFYLQQAIQSASMPCPLCKKEFKSQSGLRDHIRLHTGERPFECEFCQMNFARASHLKRHRRMHTGEKPFMCRICGKDFSRGDKLKDHLRRHDAEDKLSKIRKQIYSPDETGGEGESEGQAGGVVGAAGSQILTSKSGSSGPEPGLMPPAKRPRGRPPKNPQAHAQYQQAMTQVPSMLVPQSENYMPHMLGVTSIGECILRPIN</sequence>
<organism evidence="15 16">
    <name type="scientific">Portunus trituberculatus</name>
    <name type="common">Swimming crab</name>
    <name type="synonym">Neptunus trituberculatus</name>
    <dbReference type="NCBI Taxonomy" id="210409"/>
    <lineage>
        <taxon>Eukaryota</taxon>
        <taxon>Metazoa</taxon>
        <taxon>Ecdysozoa</taxon>
        <taxon>Arthropoda</taxon>
        <taxon>Crustacea</taxon>
        <taxon>Multicrustacea</taxon>
        <taxon>Malacostraca</taxon>
        <taxon>Eumalacostraca</taxon>
        <taxon>Eucarida</taxon>
        <taxon>Decapoda</taxon>
        <taxon>Pleocyemata</taxon>
        <taxon>Brachyura</taxon>
        <taxon>Eubrachyura</taxon>
        <taxon>Portunoidea</taxon>
        <taxon>Portunidae</taxon>
        <taxon>Portuninae</taxon>
        <taxon>Portunus</taxon>
    </lineage>
</organism>
<dbReference type="GO" id="GO:0000981">
    <property type="term" value="F:DNA-binding transcription factor activity, RNA polymerase II-specific"/>
    <property type="evidence" value="ECO:0007669"/>
    <property type="project" value="TreeGrafter"/>
</dbReference>
<evidence type="ECO:0000256" key="3">
    <source>
        <dbReference type="ARBA" id="ARBA00022723"/>
    </source>
</evidence>
<gene>
    <name evidence="15" type="primary">ttk_10</name>
    <name evidence="15" type="ORF">E2C01_015335</name>
</gene>
<evidence type="ECO:0000259" key="14">
    <source>
        <dbReference type="PROSITE" id="PS50157"/>
    </source>
</evidence>
<dbReference type="FunFam" id="3.30.160.60:FF:001480">
    <property type="entry name" value="Si:cabz01071911.3"/>
    <property type="match status" value="1"/>
</dbReference>
<evidence type="ECO:0000256" key="9">
    <source>
        <dbReference type="ARBA" id="ARBA00023163"/>
    </source>
</evidence>
<dbReference type="Proteomes" id="UP000324222">
    <property type="component" value="Unassembled WGS sequence"/>
</dbReference>
<feature type="compositionally biased region" description="Acidic residues" evidence="12">
    <location>
        <begin position="159"/>
        <end position="177"/>
    </location>
</feature>
<dbReference type="Gene3D" id="3.30.160.60">
    <property type="entry name" value="Classic Zinc Finger"/>
    <property type="match status" value="3"/>
</dbReference>
<evidence type="ECO:0000256" key="12">
    <source>
        <dbReference type="SAM" id="MobiDB-lite"/>
    </source>
</evidence>
<dbReference type="FunFam" id="3.30.160.60:FF:000931">
    <property type="entry name" value="zinc finger protein 697"/>
    <property type="match status" value="1"/>
</dbReference>
<evidence type="ECO:0000256" key="10">
    <source>
        <dbReference type="ARBA" id="ARBA00023242"/>
    </source>
</evidence>
<keyword evidence="6" id="KW-0862">Zinc</keyword>
<dbReference type="FunFam" id="3.30.160.60:FF:000145">
    <property type="entry name" value="Zinc finger protein 574"/>
    <property type="match status" value="1"/>
</dbReference>
<dbReference type="GO" id="GO:0003677">
    <property type="term" value="F:DNA binding"/>
    <property type="evidence" value="ECO:0007669"/>
    <property type="project" value="UniProtKB-KW"/>
</dbReference>
<evidence type="ECO:0000256" key="4">
    <source>
        <dbReference type="ARBA" id="ARBA00022737"/>
    </source>
</evidence>
<keyword evidence="4" id="KW-0677">Repeat</keyword>
<name>A0A5B7DMK2_PORTR</name>
<evidence type="ECO:0000256" key="2">
    <source>
        <dbReference type="ARBA" id="ARBA00006991"/>
    </source>
</evidence>
<evidence type="ECO:0000256" key="5">
    <source>
        <dbReference type="ARBA" id="ARBA00022771"/>
    </source>
</evidence>
<dbReference type="InterPro" id="IPR013087">
    <property type="entry name" value="Znf_C2H2_type"/>
</dbReference>
<dbReference type="PANTHER" id="PTHR24394:SF29">
    <property type="entry name" value="MYONEURIN"/>
    <property type="match status" value="1"/>
</dbReference>
<dbReference type="SUPFAM" id="SSF54695">
    <property type="entry name" value="POZ domain"/>
    <property type="match status" value="1"/>
</dbReference>
<keyword evidence="9" id="KW-0804">Transcription</keyword>
<dbReference type="InterPro" id="IPR011333">
    <property type="entry name" value="SKP1/BTB/POZ_sf"/>
</dbReference>
<dbReference type="PROSITE" id="PS50157">
    <property type="entry name" value="ZINC_FINGER_C2H2_2"/>
    <property type="match status" value="3"/>
</dbReference>
<feature type="domain" description="C2H2-type" evidence="14">
    <location>
        <begin position="252"/>
        <end position="279"/>
    </location>
</feature>
<dbReference type="PROSITE" id="PS50097">
    <property type="entry name" value="BTB"/>
    <property type="match status" value="1"/>
</dbReference>
<proteinExistence type="inferred from homology"/>
<dbReference type="Pfam" id="PF00651">
    <property type="entry name" value="BTB"/>
    <property type="match status" value="1"/>
</dbReference>
<keyword evidence="10" id="KW-0539">Nucleus</keyword>
<feature type="domain" description="BTB" evidence="13">
    <location>
        <begin position="35"/>
        <end position="100"/>
    </location>
</feature>
<dbReference type="SMART" id="SM00225">
    <property type="entry name" value="BTB"/>
    <property type="match status" value="1"/>
</dbReference>
<accession>A0A5B7DMK2</accession>
<dbReference type="EMBL" id="VSRR010001075">
    <property type="protein sequence ID" value="MPC22319.1"/>
    <property type="molecule type" value="Genomic_DNA"/>
</dbReference>
<evidence type="ECO:0000256" key="1">
    <source>
        <dbReference type="ARBA" id="ARBA00004123"/>
    </source>
</evidence>
<dbReference type="AlphaFoldDB" id="A0A5B7DMK2"/>